<feature type="domain" description="Choloylglycine hydrolase/NAAA C-terminal" evidence="10">
    <location>
        <begin position="2"/>
        <end position="319"/>
    </location>
</feature>
<name>A0A9D3AID7_9FIRM</name>
<evidence type="ECO:0000256" key="7">
    <source>
        <dbReference type="ARBA" id="ARBA00044806"/>
    </source>
</evidence>
<dbReference type="Pfam" id="PF02275">
    <property type="entry name" value="CBAH"/>
    <property type="match status" value="1"/>
</dbReference>
<dbReference type="EMBL" id="DYXE01000009">
    <property type="protein sequence ID" value="HJH48842.1"/>
    <property type="molecule type" value="Genomic_DNA"/>
</dbReference>
<evidence type="ECO:0000313" key="12">
    <source>
        <dbReference type="Proteomes" id="UP000813420"/>
    </source>
</evidence>
<dbReference type="OrthoDB" id="9794717at2"/>
<accession>A0A9D3AID7</accession>
<keyword evidence="3 11" id="KW-0378">Hydrolase</keyword>
<proteinExistence type="inferred from homology"/>
<gene>
    <name evidence="11" type="primary">bsh</name>
    <name evidence="11" type="ORF">K8V39_01085</name>
</gene>
<reference evidence="11" key="2">
    <citation type="submission" date="2021-09" db="EMBL/GenBank/DDBJ databases">
        <authorList>
            <person name="Gilroy R."/>
        </authorList>
    </citation>
    <scope>NUCLEOTIDE SEQUENCE</scope>
    <source>
        <strain evidence="11">USAMLcec4-12693</strain>
    </source>
</reference>
<comment type="caution">
    <text evidence="11">The sequence shown here is derived from an EMBL/GenBank/DDBJ whole genome shotgun (WGS) entry which is preliminary data.</text>
</comment>
<dbReference type="PANTHER" id="PTHR35527:SF2">
    <property type="entry name" value="HYDROLASE"/>
    <property type="match status" value="1"/>
</dbReference>
<protein>
    <recommendedName>
        <fullName evidence="5">choloylglycine hydrolase</fullName>
        <ecNumber evidence="5">3.5.1.24</ecNumber>
    </recommendedName>
    <alternativeName>
        <fullName evidence="6">Bile salt hydrolase</fullName>
    </alternativeName>
    <alternativeName>
        <fullName evidence="7">Choloylglycine hydrolase</fullName>
    </alternativeName>
</protein>
<dbReference type="AlphaFoldDB" id="A0A9D3AID7"/>
<evidence type="ECO:0000256" key="8">
    <source>
        <dbReference type="ARBA" id="ARBA00047285"/>
    </source>
</evidence>
<dbReference type="InterPro" id="IPR047711">
    <property type="entry name" value="CBAH"/>
</dbReference>
<dbReference type="SMR" id="A0A9D3AID7"/>
<evidence type="ECO:0000256" key="2">
    <source>
        <dbReference type="ARBA" id="ARBA00006625"/>
    </source>
</evidence>
<evidence type="ECO:0000256" key="5">
    <source>
        <dbReference type="ARBA" id="ARBA00044769"/>
    </source>
</evidence>
<dbReference type="GO" id="GO:0006629">
    <property type="term" value="P:lipid metabolic process"/>
    <property type="evidence" value="ECO:0007669"/>
    <property type="project" value="UniProtKB-KW"/>
</dbReference>
<comment type="similarity">
    <text evidence="2">Belongs to the peptidase C59 family.</text>
</comment>
<dbReference type="CDD" id="cd00542">
    <property type="entry name" value="Ntn_PVA"/>
    <property type="match status" value="1"/>
</dbReference>
<dbReference type="EC" id="3.5.1.24" evidence="5"/>
<dbReference type="SUPFAM" id="SSF56235">
    <property type="entry name" value="N-terminal nucleophile aminohydrolases (Ntn hydrolases)"/>
    <property type="match status" value="1"/>
</dbReference>
<dbReference type="PANTHER" id="PTHR35527">
    <property type="entry name" value="CHOLOYLGLYCINE HYDROLASE"/>
    <property type="match status" value="1"/>
</dbReference>
<evidence type="ECO:0000313" key="11">
    <source>
        <dbReference type="EMBL" id="HJH48842.1"/>
    </source>
</evidence>
<keyword evidence="4" id="KW-0443">Lipid metabolism</keyword>
<dbReference type="RefSeq" id="WP_070089965.1">
    <property type="nucleotide sequence ID" value="NZ_CABMJS010000025.1"/>
</dbReference>
<dbReference type="GO" id="GO:0045302">
    <property type="term" value="F:choloylglycine hydrolase activity"/>
    <property type="evidence" value="ECO:0007669"/>
    <property type="project" value="UniProtKB-EC"/>
</dbReference>
<organism evidence="11 12">
    <name type="scientific">Merdimonas faecis</name>
    <dbReference type="NCBI Taxonomy" id="1653435"/>
    <lineage>
        <taxon>Bacteria</taxon>
        <taxon>Bacillati</taxon>
        <taxon>Bacillota</taxon>
        <taxon>Clostridia</taxon>
        <taxon>Lachnospirales</taxon>
        <taxon>Lachnospiraceae</taxon>
        <taxon>Merdimonas</taxon>
    </lineage>
</organism>
<dbReference type="InterPro" id="IPR029055">
    <property type="entry name" value="Ntn_hydrolases_N"/>
</dbReference>
<dbReference type="InterPro" id="IPR029132">
    <property type="entry name" value="CBAH/NAAA_C"/>
</dbReference>
<comment type="catalytic activity">
    <reaction evidence="9">
        <text>taurodeoxycholate + H2O = deoxycholate + taurine</text>
        <dbReference type="Rhea" id="RHEA:47556"/>
        <dbReference type="ChEBI" id="CHEBI:15377"/>
        <dbReference type="ChEBI" id="CHEBI:23614"/>
        <dbReference type="ChEBI" id="CHEBI:36261"/>
        <dbReference type="ChEBI" id="CHEBI:507393"/>
    </reaction>
    <physiologicalReaction direction="left-to-right" evidence="9">
        <dbReference type="Rhea" id="RHEA:47557"/>
    </physiologicalReaction>
</comment>
<evidence type="ECO:0000256" key="3">
    <source>
        <dbReference type="ARBA" id="ARBA00022801"/>
    </source>
</evidence>
<reference evidence="11" key="1">
    <citation type="journal article" date="2021" name="PeerJ">
        <title>Extensive microbial diversity within the chicken gut microbiome revealed by metagenomics and culture.</title>
        <authorList>
            <person name="Gilroy R."/>
            <person name="Ravi A."/>
            <person name="Getino M."/>
            <person name="Pursley I."/>
            <person name="Horton D.L."/>
            <person name="Alikhan N.F."/>
            <person name="Baker D."/>
            <person name="Gharbi K."/>
            <person name="Hall N."/>
            <person name="Watson M."/>
            <person name="Adriaenssens E.M."/>
            <person name="Foster-Nyarko E."/>
            <person name="Jarju S."/>
            <person name="Secka A."/>
            <person name="Antonio M."/>
            <person name="Oren A."/>
            <person name="Chaudhuri R.R."/>
            <person name="La Ragione R."/>
            <person name="Hildebrand F."/>
            <person name="Pallen M.J."/>
        </authorList>
    </citation>
    <scope>NUCLEOTIDE SEQUENCE</scope>
    <source>
        <strain evidence="11">USAMLcec4-12693</strain>
    </source>
</reference>
<sequence>MCTCITFRANEFYFGRNLDLDVSFGEKVAVTPRNYPFHFRYLPDLSEHYAMIGMANVTKNYPLYAEAANEKGVCIAGLNFPGNACYQDFKHGKINIASYELIPWLLGKSESADEAVQMLREVNITGDAFTEQMPPAPLHWMLADQASCYVVEAVEEGVKIYPNPIGVLTNNPPFPFHLDYIRNFLHLSPETPENHFAKRLESAGFQGKWGLTPYGEGMGAIGLPGDVSPASRFVRACFLKWNSVCGEDAEAEISQFFHILDGVSMVRGSVQTEEGKYETTIYTCCIRPREGIYYYKTYDDSQICGVDLFQEDINGRTLSVYEVKRRQQVIWQNGGNKRNEG</sequence>
<dbReference type="Gene3D" id="3.60.60.10">
    <property type="entry name" value="Penicillin V Acylase, Chain A"/>
    <property type="match status" value="1"/>
</dbReference>
<evidence type="ECO:0000259" key="10">
    <source>
        <dbReference type="Pfam" id="PF02275"/>
    </source>
</evidence>
<dbReference type="Proteomes" id="UP000813420">
    <property type="component" value="Unassembled WGS sequence"/>
</dbReference>
<evidence type="ECO:0000256" key="9">
    <source>
        <dbReference type="ARBA" id="ARBA00048897"/>
    </source>
</evidence>
<evidence type="ECO:0000256" key="1">
    <source>
        <dbReference type="ARBA" id="ARBA00004860"/>
    </source>
</evidence>
<dbReference type="NCBIfam" id="NF038245">
    <property type="entry name" value="bile_salt_hydro"/>
    <property type="match status" value="1"/>
</dbReference>
<evidence type="ECO:0000256" key="6">
    <source>
        <dbReference type="ARBA" id="ARBA00044804"/>
    </source>
</evidence>
<comment type="pathway">
    <text evidence="1">Lipid metabolism; bile acid biosynthesis.</text>
</comment>
<dbReference type="InterPro" id="IPR052193">
    <property type="entry name" value="Peptidase_C59"/>
</dbReference>
<evidence type="ECO:0000256" key="4">
    <source>
        <dbReference type="ARBA" id="ARBA00023098"/>
    </source>
</evidence>
<comment type="catalytic activity">
    <reaction evidence="8">
        <text>cholate + taurine = taurocholate + H2O</text>
        <dbReference type="Rhea" id="RHEA:47108"/>
        <dbReference type="ChEBI" id="CHEBI:15377"/>
        <dbReference type="ChEBI" id="CHEBI:29747"/>
        <dbReference type="ChEBI" id="CHEBI:36257"/>
        <dbReference type="ChEBI" id="CHEBI:507393"/>
    </reaction>
    <physiologicalReaction direction="right-to-left" evidence="8">
        <dbReference type="Rhea" id="RHEA:47110"/>
    </physiologicalReaction>
</comment>